<reference evidence="2" key="1">
    <citation type="journal article" date="2018" name="Sci. Rep.">
        <title>Nezara viridula (Hemiptera: Pentatomidae) transcriptomic analysis and neuropeptidomics.</title>
        <authorList>
            <person name="Lavore A."/>
            <person name="Perez-Gianmarco L."/>
            <person name="Esponda-Behrens N."/>
            <person name="Palacio V."/>
            <person name="Catalano M.I."/>
            <person name="Rivera-Pomar R."/>
            <person name="Ons S."/>
        </authorList>
    </citation>
    <scope>NUCLEOTIDE SEQUENCE</scope>
</reference>
<accession>A0A3S8RK63</accession>
<evidence type="ECO:0000313" key="2">
    <source>
        <dbReference type="EMBL" id="AZK31345.1"/>
    </source>
</evidence>
<name>A0A3S8RK63_NEZVI</name>
<feature type="signal peptide" evidence="1">
    <location>
        <begin position="1"/>
        <end position="17"/>
    </location>
</feature>
<feature type="chain" id="PRO_5019093575" evidence="1">
    <location>
        <begin position="18"/>
        <end position="211"/>
    </location>
</feature>
<sequence>MLPAVLLLSAMLHPALGWGGLFNRFSPEMLSNLGYGGHGTSLRVQPFLQNPGAMETLQELQEGEMEGPCYGKRCTANEHCCSGYVCIVVDGASGSCMFPYGMGQGELCRRHSDCDTGLVCSDTGEGSKTCQPPFSAPKQYSEDCTMSSECDIHRGLCCQFQRRHRQVARKMCSYFTDPMVCIGPVASDHAKVEIERTAGEKRITGKTPVFL</sequence>
<dbReference type="GO" id="GO:0007218">
    <property type="term" value="P:neuropeptide signaling pathway"/>
    <property type="evidence" value="ECO:0007669"/>
    <property type="project" value="UniProtKB-KW"/>
</dbReference>
<protein>
    <submittedName>
        <fullName evidence="2">Neuropeptide</fullName>
    </submittedName>
</protein>
<evidence type="ECO:0000256" key="1">
    <source>
        <dbReference type="SAM" id="SignalP"/>
    </source>
</evidence>
<dbReference type="EMBL" id="MH311635">
    <property type="protein sequence ID" value="AZK31345.1"/>
    <property type="molecule type" value="mRNA"/>
</dbReference>
<dbReference type="AlphaFoldDB" id="A0A3S8RK63"/>
<keyword evidence="2" id="KW-0527">Neuropeptide</keyword>
<proteinExistence type="evidence at transcript level"/>
<organism evidence="2">
    <name type="scientific">Nezara viridula</name>
    <name type="common">Southern green stink bug</name>
    <name type="synonym">Cimex viridulus</name>
    <dbReference type="NCBI Taxonomy" id="85310"/>
    <lineage>
        <taxon>Eukaryota</taxon>
        <taxon>Metazoa</taxon>
        <taxon>Ecdysozoa</taxon>
        <taxon>Arthropoda</taxon>
        <taxon>Hexapoda</taxon>
        <taxon>Insecta</taxon>
        <taxon>Pterygota</taxon>
        <taxon>Neoptera</taxon>
        <taxon>Paraneoptera</taxon>
        <taxon>Hemiptera</taxon>
        <taxon>Heteroptera</taxon>
        <taxon>Panheteroptera</taxon>
        <taxon>Pentatomomorpha</taxon>
        <taxon>Pentatomoidea</taxon>
        <taxon>Pentatomidae</taxon>
        <taxon>Pentatominae</taxon>
        <taxon>Nezara</taxon>
    </lineage>
</organism>
<keyword evidence="1" id="KW-0732">Signal</keyword>